<reference evidence="1" key="1">
    <citation type="submission" date="2019-08" db="EMBL/GenBank/DDBJ databases">
        <authorList>
            <person name="Kucharzyk K."/>
            <person name="Murdoch R.W."/>
            <person name="Higgins S."/>
            <person name="Loffler F."/>
        </authorList>
    </citation>
    <scope>NUCLEOTIDE SEQUENCE</scope>
</reference>
<proteinExistence type="predicted"/>
<organism evidence="1">
    <name type="scientific">bioreactor metagenome</name>
    <dbReference type="NCBI Taxonomy" id="1076179"/>
    <lineage>
        <taxon>unclassified sequences</taxon>
        <taxon>metagenomes</taxon>
        <taxon>ecological metagenomes</taxon>
    </lineage>
</organism>
<evidence type="ECO:0008006" key="2">
    <source>
        <dbReference type="Google" id="ProtNLM"/>
    </source>
</evidence>
<dbReference type="InterPro" id="IPR017853">
    <property type="entry name" value="GH"/>
</dbReference>
<evidence type="ECO:0000313" key="1">
    <source>
        <dbReference type="EMBL" id="MPL85022.1"/>
    </source>
</evidence>
<dbReference type="Gene3D" id="3.20.20.80">
    <property type="entry name" value="Glycosidases"/>
    <property type="match status" value="1"/>
</dbReference>
<comment type="caution">
    <text evidence="1">The sequence shown here is derived from an EMBL/GenBank/DDBJ whole genome shotgun (WGS) entry which is preliminary data.</text>
</comment>
<dbReference type="EMBL" id="VSSQ01000198">
    <property type="protein sequence ID" value="MPL85022.1"/>
    <property type="molecule type" value="Genomic_DNA"/>
</dbReference>
<dbReference type="PROSITE" id="PS51257">
    <property type="entry name" value="PROKAR_LIPOPROTEIN"/>
    <property type="match status" value="1"/>
</dbReference>
<accession>A0A644V2C3</accession>
<sequence length="499" mass="56480">MRVRYWVILLCCLSTLSCGENLADNHQNNTENDVVIDDNIVNAYFSGNGIQWGGYDMVETWTGNATLSESDWDKLFTRIRFMRPPLVRIMVAPGWNYIVDGQYAPEKSNPVLCKMLDFCQQEDIRVIFGEWGHEGGTSINQEWLQNAVNFLDWLINTKGFTCIHYYNMVNEPNGDWSSIKGNYPLWLSLMQQFHAKLVQKGLDSKVVLIGPDVAVWNIGLVSWVDNTVSDLNGKVTAYDIHTYPTETEVRDGSYRLMTEKYRKAVPAGKEMLMGELGFKYKVASELGQQNLQRIASDKYASDDCNMFVYDAFYAIDIADALIQNMIAGYGGNVLWNLDDAMYSVGGYTSTKLKRWGFWNILGAEKFENAADEDIRPWFYTASLLCRYFPRGAKIHSVTLPDKYGLRAVAGEYNGGYTIAIVNSHRVSYTINLKMENGKALDNMKVYKYLSGEGSEFSAKTDEDGFALPDMVEEKVDFTNGKSVSVSVPAQSFYLMTNVE</sequence>
<dbReference type="SUPFAM" id="SSF51445">
    <property type="entry name" value="(Trans)glycosidases"/>
    <property type="match status" value="1"/>
</dbReference>
<protein>
    <recommendedName>
        <fullName evidence="2">Glycoside hydrolase family 5 domain-containing protein</fullName>
    </recommendedName>
</protein>
<dbReference type="AlphaFoldDB" id="A0A644V2C3"/>
<name>A0A644V2C3_9ZZZZ</name>
<gene>
    <name evidence="1" type="ORF">SDC9_30988</name>
</gene>